<dbReference type="InterPro" id="IPR002455">
    <property type="entry name" value="GPCR3_GABA-B"/>
</dbReference>
<dbReference type="SUPFAM" id="SSF53822">
    <property type="entry name" value="Periplasmic binding protein-like I"/>
    <property type="match status" value="1"/>
</dbReference>
<feature type="transmembrane region" description="Helical" evidence="10">
    <location>
        <begin position="730"/>
        <end position="748"/>
    </location>
</feature>
<feature type="compositionally biased region" description="Polar residues" evidence="9">
    <location>
        <begin position="856"/>
        <end position="865"/>
    </location>
</feature>
<protein>
    <recommendedName>
        <fullName evidence="11">G-protein coupled receptors family 3 profile domain-containing protein</fullName>
    </recommendedName>
</protein>
<dbReference type="InterPro" id="IPR001828">
    <property type="entry name" value="ANF_lig-bd_rcpt"/>
</dbReference>
<evidence type="ECO:0000313" key="12">
    <source>
        <dbReference type="EMBL" id="OEU08983.1"/>
    </source>
</evidence>
<dbReference type="InParanoid" id="A0A1E7ETV0"/>
<dbReference type="Pfam" id="PF01094">
    <property type="entry name" value="ANF_receptor"/>
    <property type="match status" value="1"/>
</dbReference>
<dbReference type="InterPro" id="IPR017978">
    <property type="entry name" value="GPCR_3_C"/>
</dbReference>
<dbReference type="AlphaFoldDB" id="A0A1E7ETV0"/>
<dbReference type="GO" id="GO:0004965">
    <property type="term" value="F:G protein-coupled GABA receptor activity"/>
    <property type="evidence" value="ECO:0007669"/>
    <property type="project" value="InterPro"/>
</dbReference>
<dbReference type="GO" id="GO:0038039">
    <property type="term" value="C:G protein-coupled receptor heterodimeric complex"/>
    <property type="evidence" value="ECO:0007669"/>
    <property type="project" value="TreeGrafter"/>
</dbReference>
<feature type="domain" description="G-protein coupled receptors family 3 profile" evidence="11">
    <location>
        <begin position="592"/>
        <end position="778"/>
    </location>
</feature>
<keyword evidence="6" id="KW-0675">Receptor</keyword>
<keyword evidence="4" id="KW-0297">G-protein coupled receptor</keyword>
<evidence type="ECO:0000256" key="1">
    <source>
        <dbReference type="ARBA" id="ARBA00004141"/>
    </source>
</evidence>
<feature type="transmembrane region" description="Helical" evidence="10">
    <location>
        <begin position="638"/>
        <end position="658"/>
    </location>
</feature>
<evidence type="ECO:0000256" key="2">
    <source>
        <dbReference type="ARBA" id="ARBA00022692"/>
    </source>
</evidence>
<keyword evidence="8" id="KW-0807">Transducer</keyword>
<evidence type="ECO:0000256" key="7">
    <source>
        <dbReference type="ARBA" id="ARBA00023180"/>
    </source>
</evidence>
<dbReference type="OrthoDB" id="43432at2759"/>
<sequence>MSNLITLSADETIASRPVGSNLDIVTKSDGTKVGLCNMVSFVPLSNLDNVTMFYMYEHAVAQYLAVKHLNTNDGSIVKELTGLNETCNIKFGLEFIDTENDPTVAGNRALQRLSLENDTTIQQESFDFGPCTFLESTEYNSVAEKTGYITALKGYTEVSGIMTQRSLDNQLSYPKFARTMPTDGGTAQIAVDFMIDRLGTKYFVLLYVDSVDTRSYAVAIRDAVAHRKNITVEEVIINESWGNIQDVVSQLKELKFNTIYAKLPDISGGTNTDSLMEEAYKESLAGDGKHTWIFSDETFPNFFLRNYTKESTLHSTYRGSGIIFIGDSLKLGKLKGKLVQLRDSPNDLDQIISMLPQTNALNDTETSNLLRSDDFWSFFDMRLELQYEAIILSGLAACRAVDDALFLDGDNFYRQMLETKFSGLSGLVSLDKGTGSRIPNSTAYSIFNFPDLNETETTNNGEINGTVPEFPFQYRLVDMHSANKLNHYKDFVFNNGTTQPPKEIQQWDATTSRINLRSGTVAVASILCAISILFALVCAVWTFKYRKTRIVRASQPFFLYFICLGTIFISLSIVPKTMDLGITNMQGMSTGCMSYMFLLVLGASVILSSFFSKTHRINKIMKSSLQCKRIKITIGDAIKPMAFMITLNVVLLITWFVIDPIEYVLTGYGALDRFGRELQVYGKCSSEGQLVYAILLGILNGGMLVLCAYQAWQARNLSTEFQETQHILHVLLILGGVFGIGFPVVYLNTTNPDITLFISSVMVFASCISILFMMFVPKFRYKEKKEQSTWSGVTTAGAPTVAGTAALNNNNGEGTTRSFNFGEKILTTKTNKELLTEIDTLRRRLREQEAGVFIEEQQNGGTSDSNDNKSE</sequence>
<dbReference type="CDD" id="cd15047">
    <property type="entry name" value="7tmC_GABA-B-like"/>
    <property type="match status" value="1"/>
</dbReference>
<feature type="region of interest" description="Disordered" evidence="9">
    <location>
        <begin position="850"/>
        <end position="871"/>
    </location>
</feature>
<evidence type="ECO:0000256" key="10">
    <source>
        <dbReference type="SAM" id="Phobius"/>
    </source>
</evidence>
<dbReference type="Pfam" id="PF00003">
    <property type="entry name" value="7tm_3"/>
    <property type="match status" value="1"/>
</dbReference>
<evidence type="ECO:0000256" key="8">
    <source>
        <dbReference type="ARBA" id="ARBA00023224"/>
    </source>
</evidence>
<feature type="transmembrane region" description="Helical" evidence="10">
    <location>
        <begin position="690"/>
        <end position="709"/>
    </location>
</feature>
<evidence type="ECO:0000313" key="13">
    <source>
        <dbReference type="Proteomes" id="UP000095751"/>
    </source>
</evidence>
<keyword evidence="3 10" id="KW-1133">Transmembrane helix</keyword>
<keyword evidence="5 10" id="KW-0472">Membrane</keyword>
<dbReference type="Proteomes" id="UP000095751">
    <property type="component" value="Unassembled WGS sequence"/>
</dbReference>
<dbReference type="PRINTS" id="PR01176">
    <property type="entry name" value="GABABRECEPTR"/>
</dbReference>
<proteinExistence type="predicted"/>
<feature type="transmembrane region" description="Helical" evidence="10">
    <location>
        <begin position="594"/>
        <end position="612"/>
    </location>
</feature>
<evidence type="ECO:0000256" key="6">
    <source>
        <dbReference type="ARBA" id="ARBA00023170"/>
    </source>
</evidence>
<organism evidence="12 13">
    <name type="scientific">Fragilariopsis cylindrus CCMP1102</name>
    <dbReference type="NCBI Taxonomy" id="635003"/>
    <lineage>
        <taxon>Eukaryota</taxon>
        <taxon>Sar</taxon>
        <taxon>Stramenopiles</taxon>
        <taxon>Ochrophyta</taxon>
        <taxon>Bacillariophyta</taxon>
        <taxon>Bacillariophyceae</taxon>
        <taxon>Bacillariophycidae</taxon>
        <taxon>Bacillariales</taxon>
        <taxon>Bacillariaceae</taxon>
        <taxon>Fragilariopsis</taxon>
    </lineage>
</organism>
<evidence type="ECO:0000256" key="3">
    <source>
        <dbReference type="ARBA" id="ARBA00022989"/>
    </source>
</evidence>
<feature type="transmembrane region" description="Helical" evidence="10">
    <location>
        <begin position="557"/>
        <end position="574"/>
    </location>
</feature>
<dbReference type="EMBL" id="KV784378">
    <property type="protein sequence ID" value="OEU08983.1"/>
    <property type="molecule type" value="Genomic_DNA"/>
</dbReference>
<evidence type="ECO:0000259" key="11">
    <source>
        <dbReference type="PROSITE" id="PS50259"/>
    </source>
</evidence>
<evidence type="ECO:0000256" key="4">
    <source>
        <dbReference type="ARBA" id="ARBA00023040"/>
    </source>
</evidence>
<dbReference type="PROSITE" id="PS50259">
    <property type="entry name" value="G_PROTEIN_RECEP_F3_4"/>
    <property type="match status" value="1"/>
</dbReference>
<gene>
    <name evidence="12" type="ORF">FRACYDRAFT_249327</name>
</gene>
<evidence type="ECO:0000256" key="9">
    <source>
        <dbReference type="SAM" id="MobiDB-lite"/>
    </source>
</evidence>
<keyword evidence="7" id="KW-0325">Glycoprotein</keyword>
<name>A0A1E7ETV0_9STRA</name>
<dbReference type="KEGG" id="fcy:FRACYDRAFT_249327"/>
<dbReference type="PANTHER" id="PTHR10519">
    <property type="entry name" value="GABA-B RECEPTOR"/>
    <property type="match status" value="1"/>
</dbReference>
<dbReference type="PANTHER" id="PTHR10519:SF20">
    <property type="entry name" value="G-PROTEIN COUPLED RECEPTOR 156-RELATED"/>
    <property type="match status" value="1"/>
</dbReference>
<evidence type="ECO:0000256" key="5">
    <source>
        <dbReference type="ARBA" id="ARBA00023136"/>
    </source>
</evidence>
<dbReference type="InterPro" id="IPR000337">
    <property type="entry name" value="GPCR_3"/>
</dbReference>
<feature type="transmembrane region" description="Helical" evidence="10">
    <location>
        <begin position="754"/>
        <end position="776"/>
    </location>
</feature>
<feature type="transmembrane region" description="Helical" evidence="10">
    <location>
        <begin position="521"/>
        <end position="545"/>
    </location>
</feature>
<keyword evidence="2 10" id="KW-0812">Transmembrane</keyword>
<accession>A0A1E7ETV0</accession>
<dbReference type="Gene3D" id="3.40.50.2300">
    <property type="match status" value="2"/>
</dbReference>
<dbReference type="PRINTS" id="PR00248">
    <property type="entry name" value="GPCRMGR"/>
</dbReference>
<dbReference type="InterPro" id="IPR028082">
    <property type="entry name" value="Peripla_BP_I"/>
</dbReference>
<reference evidence="12 13" key="1">
    <citation type="submission" date="2016-09" db="EMBL/GenBank/DDBJ databases">
        <title>Extensive genetic diversity and differential bi-allelic expression allows diatom success in the polar Southern Ocean.</title>
        <authorList>
            <consortium name="DOE Joint Genome Institute"/>
            <person name="Mock T."/>
            <person name="Otillar R.P."/>
            <person name="Strauss J."/>
            <person name="Dupont C."/>
            <person name="Frickenhaus S."/>
            <person name="Maumus F."/>
            <person name="Mcmullan M."/>
            <person name="Sanges R."/>
            <person name="Schmutz J."/>
            <person name="Toseland A."/>
            <person name="Valas R."/>
            <person name="Veluchamy A."/>
            <person name="Ward B.J."/>
            <person name="Allen A."/>
            <person name="Barry K."/>
            <person name="Falciatore A."/>
            <person name="Ferrante M."/>
            <person name="Fortunato A.E."/>
            <person name="Gloeckner G."/>
            <person name="Gruber A."/>
            <person name="Hipkin R."/>
            <person name="Janech M."/>
            <person name="Kroth P."/>
            <person name="Leese F."/>
            <person name="Lindquist E."/>
            <person name="Lyon B.R."/>
            <person name="Martin J."/>
            <person name="Mayer C."/>
            <person name="Parker M."/>
            <person name="Quesneville H."/>
            <person name="Raymond J."/>
            <person name="Uhlig C."/>
            <person name="Valentin K.U."/>
            <person name="Worden A.Z."/>
            <person name="Armbrust E.V."/>
            <person name="Bowler C."/>
            <person name="Green B."/>
            <person name="Moulton V."/>
            <person name="Van Oosterhout C."/>
            <person name="Grigoriev I."/>
        </authorList>
    </citation>
    <scope>NUCLEOTIDE SEQUENCE [LARGE SCALE GENOMIC DNA]</scope>
    <source>
        <strain evidence="12 13">CCMP1102</strain>
    </source>
</reference>
<keyword evidence="13" id="KW-1185">Reference proteome</keyword>
<comment type="subcellular location">
    <subcellularLocation>
        <location evidence="1">Membrane</location>
        <topology evidence="1">Multi-pass membrane protein</topology>
    </subcellularLocation>
</comment>